<dbReference type="OrthoDB" id="10264771at2759"/>
<dbReference type="UniPathway" id="UPA00126">
    <property type="reaction ID" value="UER00424"/>
</dbReference>
<dbReference type="GO" id="GO:0006013">
    <property type="term" value="P:mannose metabolic process"/>
    <property type="evidence" value="ECO:0007669"/>
    <property type="project" value="TreeGrafter"/>
</dbReference>
<evidence type="ECO:0000256" key="12">
    <source>
        <dbReference type="PIRSR" id="PIRSR605002-3"/>
    </source>
</evidence>
<dbReference type="Pfam" id="PF03332">
    <property type="entry name" value="PMM"/>
    <property type="match status" value="1"/>
</dbReference>
<feature type="binding site" evidence="11">
    <location>
        <position position="182"/>
    </location>
    <ligand>
        <name>alpha-D-mannose 1-phosphate</name>
        <dbReference type="ChEBI" id="CHEBI:58409"/>
    </ligand>
</feature>
<evidence type="ECO:0000256" key="4">
    <source>
        <dbReference type="ARBA" id="ARBA00011738"/>
    </source>
</evidence>
<comment type="caution">
    <text evidence="14">The sequence shown here is derived from an EMBL/GenBank/DDBJ whole genome shotgun (WGS) entry which is preliminary data.</text>
</comment>
<dbReference type="InterPro" id="IPR023214">
    <property type="entry name" value="HAD_sf"/>
</dbReference>
<proteinExistence type="inferred from homology"/>
<evidence type="ECO:0000256" key="5">
    <source>
        <dbReference type="ARBA" id="ARBA00012730"/>
    </source>
</evidence>
<dbReference type="GO" id="GO:0006487">
    <property type="term" value="P:protein N-linked glycosylation"/>
    <property type="evidence" value="ECO:0007669"/>
    <property type="project" value="TreeGrafter"/>
</dbReference>
<gene>
    <name evidence="14" type="primary">PMM2</name>
    <name evidence="14" type="ORF">Anas_00207</name>
</gene>
<dbReference type="InterPro" id="IPR043169">
    <property type="entry name" value="PMM_cap"/>
</dbReference>
<name>A0A5N5TLL6_9CRUS</name>
<dbReference type="AlphaFoldDB" id="A0A5N5TLL6"/>
<dbReference type="InterPro" id="IPR036412">
    <property type="entry name" value="HAD-like_sf"/>
</dbReference>
<feature type="binding site" evidence="11">
    <location>
        <position position="135"/>
    </location>
    <ligand>
        <name>alpha-D-mannose 1-phosphate</name>
        <dbReference type="ChEBI" id="CHEBI:58409"/>
    </ligand>
</feature>
<feature type="binding site" evidence="12">
    <location>
        <position position="12"/>
    </location>
    <ligand>
        <name>Mg(2+)</name>
        <dbReference type="ChEBI" id="CHEBI:18420"/>
        <label>1</label>
    </ligand>
</feature>
<dbReference type="PANTHER" id="PTHR10466">
    <property type="entry name" value="PHOSPHOMANNOMUTASE"/>
    <property type="match status" value="1"/>
</dbReference>
<dbReference type="EC" id="5.4.2.8" evidence="5 13"/>
<evidence type="ECO:0000256" key="6">
    <source>
        <dbReference type="ARBA" id="ARBA00022490"/>
    </source>
</evidence>
<comment type="catalytic activity">
    <reaction evidence="13">
        <text>alpha-D-mannose 1-phosphate = D-mannose 6-phosphate</text>
        <dbReference type="Rhea" id="RHEA:11140"/>
        <dbReference type="ChEBI" id="CHEBI:58409"/>
        <dbReference type="ChEBI" id="CHEBI:58735"/>
        <dbReference type="EC" id="5.4.2.8"/>
    </reaction>
</comment>
<dbReference type="NCBIfam" id="TIGR01484">
    <property type="entry name" value="HAD-SF-IIB"/>
    <property type="match status" value="1"/>
</dbReference>
<dbReference type="Gene3D" id="3.40.50.1000">
    <property type="entry name" value="HAD superfamily/HAD-like"/>
    <property type="match status" value="1"/>
</dbReference>
<feature type="binding site" evidence="12">
    <location>
        <position position="209"/>
    </location>
    <ligand>
        <name>Mg(2+)</name>
        <dbReference type="ChEBI" id="CHEBI:18420"/>
        <label>1</label>
    </ligand>
</feature>
<dbReference type="InterPro" id="IPR006379">
    <property type="entry name" value="HAD-SF_hydro_IIB"/>
</dbReference>
<feature type="binding site" evidence="12">
    <location>
        <position position="14"/>
    </location>
    <ligand>
        <name>Mg(2+)</name>
        <dbReference type="ChEBI" id="CHEBI:18420"/>
        <label>1</label>
    </ligand>
</feature>
<evidence type="ECO:0000256" key="11">
    <source>
        <dbReference type="PIRSR" id="PIRSR605002-2"/>
    </source>
</evidence>
<feature type="binding site" evidence="11">
    <location>
        <position position="180"/>
    </location>
    <ligand>
        <name>alpha-D-mannose 1-phosphate</name>
        <dbReference type="ChEBI" id="CHEBI:58409"/>
    </ligand>
</feature>
<evidence type="ECO:0000256" key="13">
    <source>
        <dbReference type="RuleBase" id="RU361118"/>
    </source>
</evidence>
<dbReference type="FunFam" id="3.30.1240.20:FF:000001">
    <property type="entry name" value="Phosphomannomutase"/>
    <property type="match status" value="1"/>
</dbReference>
<evidence type="ECO:0000256" key="1">
    <source>
        <dbReference type="ARBA" id="ARBA00004496"/>
    </source>
</evidence>
<comment type="pathway">
    <text evidence="2 13">Nucleotide-sugar biosynthesis; GDP-alpha-D-mannose biosynthesis; alpha-D-mannose 1-phosphate from D-fructose 6-phosphate: step 2/2.</text>
</comment>
<keyword evidence="9 13" id="KW-0413">Isomerase</keyword>
<feature type="binding site" evidence="12">
    <location>
        <position position="221"/>
    </location>
    <ligand>
        <name>Mg(2+)</name>
        <dbReference type="ChEBI" id="CHEBI:18420"/>
        <label>1</label>
    </ligand>
</feature>
<feature type="binding site" evidence="12">
    <location>
        <position position="226"/>
    </location>
    <ligand>
        <name>Mg(2+)</name>
        <dbReference type="ChEBI" id="CHEBI:18420"/>
        <label>1</label>
    </ligand>
</feature>
<comment type="cofactor">
    <cofactor evidence="12">
        <name>Mg(2+)</name>
        <dbReference type="ChEBI" id="CHEBI:18420"/>
    </cofactor>
</comment>
<evidence type="ECO:0000313" key="14">
    <source>
        <dbReference type="EMBL" id="KAB7507029.1"/>
    </source>
</evidence>
<evidence type="ECO:0000313" key="15">
    <source>
        <dbReference type="Proteomes" id="UP000326759"/>
    </source>
</evidence>
<dbReference type="GO" id="GO:0005829">
    <property type="term" value="C:cytosol"/>
    <property type="evidence" value="ECO:0007669"/>
    <property type="project" value="TreeGrafter"/>
</dbReference>
<evidence type="ECO:0000256" key="9">
    <source>
        <dbReference type="ARBA" id="ARBA00023235"/>
    </source>
</evidence>
<reference evidence="14 15" key="1">
    <citation type="journal article" date="2019" name="PLoS Biol.">
        <title>Sex chromosomes control vertical transmission of feminizing Wolbachia symbionts in an isopod.</title>
        <authorList>
            <person name="Becking T."/>
            <person name="Chebbi M.A."/>
            <person name="Giraud I."/>
            <person name="Moumen B."/>
            <person name="Laverre T."/>
            <person name="Caubet Y."/>
            <person name="Peccoud J."/>
            <person name="Gilbert C."/>
            <person name="Cordaux R."/>
        </authorList>
    </citation>
    <scope>NUCLEOTIDE SEQUENCE [LARGE SCALE GENOMIC DNA]</scope>
    <source>
        <strain evidence="14">ANa2</strain>
        <tissue evidence="14">Whole body excluding digestive tract and cuticle</tissue>
    </source>
</reference>
<evidence type="ECO:0000256" key="2">
    <source>
        <dbReference type="ARBA" id="ARBA00004699"/>
    </source>
</evidence>
<feature type="binding site" evidence="12">
    <location>
        <position position="223"/>
    </location>
    <ligand>
        <name>Mg(2+)</name>
        <dbReference type="ChEBI" id="CHEBI:18420"/>
        <label>1</label>
    </ligand>
</feature>
<keyword evidence="8 12" id="KW-0460">Magnesium</keyword>
<dbReference type="SFLD" id="SFLDS00003">
    <property type="entry name" value="Haloacid_Dehalogenase"/>
    <property type="match status" value="1"/>
</dbReference>
<comment type="function">
    <text evidence="13">Involved in the synthesis of the GDP-mannose and dolichol-phosphate-mannose required for a number of critical mannosyl transfer reactions.</text>
</comment>
<dbReference type="CDD" id="cd02585">
    <property type="entry name" value="HAD_PMM"/>
    <property type="match status" value="1"/>
</dbReference>
<protein>
    <recommendedName>
        <fullName evidence="5 13">Phosphomannomutase</fullName>
        <ecNumber evidence="5 13">5.4.2.8</ecNumber>
    </recommendedName>
</protein>
<keyword evidence="6 13" id="KW-0963">Cytoplasm</keyword>
<comment type="subcellular location">
    <subcellularLocation>
        <location evidence="1 13">Cytoplasm</location>
    </subcellularLocation>
</comment>
<dbReference type="GO" id="GO:0009298">
    <property type="term" value="P:GDP-mannose biosynthetic process"/>
    <property type="evidence" value="ECO:0007669"/>
    <property type="project" value="UniProtKB-UniPathway"/>
</dbReference>
<feature type="binding site" evidence="11">
    <location>
        <position position="142"/>
    </location>
    <ligand>
        <name>alpha-D-mannose 1-phosphate</name>
        <dbReference type="ChEBI" id="CHEBI:58409"/>
    </ligand>
</feature>
<dbReference type="SFLD" id="SFLDF00445">
    <property type="entry name" value="alpha-phosphomannomutase"/>
    <property type="match status" value="1"/>
</dbReference>
<keyword evidence="15" id="KW-1185">Reference proteome</keyword>
<feature type="active site" description="Nucleophile" evidence="10">
    <location>
        <position position="12"/>
    </location>
</feature>
<dbReference type="PANTHER" id="PTHR10466:SF0">
    <property type="entry name" value="PHOSPHOMANNOMUTASE"/>
    <property type="match status" value="1"/>
</dbReference>
<dbReference type="GO" id="GO:0004615">
    <property type="term" value="F:phosphomannomutase activity"/>
    <property type="evidence" value="ECO:0007669"/>
    <property type="project" value="UniProtKB-EC"/>
</dbReference>
<sequence>MSRKTGVLLLFDVDGTLTNSRKKIEPWMSSFMKKVREKVTCGLVGGSDICKIAEQIGSLEEALSYDYVFAENGLVAYKKNELIAKQSIEKHVGEELLQKLINFALSYMSKLVLPVKRGTFVEYRNGMINLSPVGRSCSQEVRNQFFELDKKENIRLKFVEALKEAFPDSGLCFAIGGQISIDVYPTGWDKTFCLQFVEKDFKEIYFFGDKTMPGGNDHAIYADPRTKGFSVTCPEDTKKQVASLLDIEI</sequence>
<evidence type="ECO:0000256" key="7">
    <source>
        <dbReference type="ARBA" id="ARBA00022723"/>
    </source>
</evidence>
<dbReference type="SFLD" id="SFLDG01140">
    <property type="entry name" value="C2.B:_Phosphomannomutase_and_P"/>
    <property type="match status" value="1"/>
</dbReference>
<feature type="binding site" evidence="11">
    <location>
        <position position="124"/>
    </location>
    <ligand>
        <name>alpha-D-mannose 1-phosphate</name>
        <dbReference type="ChEBI" id="CHEBI:58409"/>
    </ligand>
</feature>
<dbReference type="SFLD" id="SFLDG01143">
    <property type="entry name" value="C2.B.3:_Phosphomannomutase_Lik"/>
    <property type="match status" value="1"/>
</dbReference>
<organism evidence="14 15">
    <name type="scientific">Armadillidium nasatum</name>
    <dbReference type="NCBI Taxonomy" id="96803"/>
    <lineage>
        <taxon>Eukaryota</taxon>
        <taxon>Metazoa</taxon>
        <taxon>Ecdysozoa</taxon>
        <taxon>Arthropoda</taxon>
        <taxon>Crustacea</taxon>
        <taxon>Multicrustacea</taxon>
        <taxon>Malacostraca</taxon>
        <taxon>Eumalacostraca</taxon>
        <taxon>Peracarida</taxon>
        <taxon>Isopoda</taxon>
        <taxon>Oniscidea</taxon>
        <taxon>Crinocheta</taxon>
        <taxon>Armadillidiidae</taxon>
        <taxon>Armadillidium</taxon>
    </lineage>
</organism>
<accession>A0A5N5TLL6</accession>
<dbReference type="EMBL" id="SEYY01000532">
    <property type="protein sequence ID" value="KAB7507029.1"/>
    <property type="molecule type" value="Genomic_DNA"/>
</dbReference>
<dbReference type="SUPFAM" id="SSF56784">
    <property type="entry name" value="HAD-like"/>
    <property type="match status" value="1"/>
</dbReference>
<comment type="subunit">
    <text evidence="4 13">Homodimer.</text>
</comment>
<dbReference type="Proteomes" id="UP000326759">
    <property type="component" value="Unassembled WGS sequence"/>
</dbReference>
<feature type="active site" description="Proton donor/acceptor" evidence="10">
    <location>
        <position position="14"/>
    </location>
</feature>
<keyword evidence="7 12" id="KW-0479">Metal-binding</keyword>
<evidence type="ECO:0000256" key="8">
    <source>
        <dbReference type="ARBA" id="ARBA00022842"/>
    </source>
</evidence>
<dbReference type="GO" id="GO:0046872">
    <property type="term" value="F:metal ion binding"/>
    <property type="evidence" value="ECO:0007669"/>
    <property type="project" value="UniProtKB-KW"/>
</dbReference>
<comment type="similarity">
    <text evidence="3 13">Belongs to the eukaryotic PMM family.</text>
</comment>
<evidence type="ECO:0000256" key="10">
    <source>
        <dbReference type="PIRSR" id="PIRSR605002-1"/>
    </source>
</evidence>
<feature type="binding site" evidence="11">
    <location>
        <position position="21"/>
    </location>
    <ligand>
        <name>alpha-D-mannose 1-phosphate</name>
        <dbReference type="ChEBI" id="CHEBI:58409"/>
    </ligand>
</feature>
<dbReference type="InterPro" id="IPR005002">
    <property type="entry name" value="PMM"/>
</dbReference>
<dbReference type="Gene3D" id="3.30.1240.20">
    <property type="match status" value="1"/>
</dbReference>
<evidence type="ECO:0000256" key="3">
    <source>
        <dbReference type="ARBA" id="ARBA00009736"/>
    </source>
</evidence>